<feature type="modified residue" description="4-aspartylphosphate" evidence="5">
    <location>
        <position position="702"/>
    </location>
</feature>
<evidence type="ECO:0000256" key="1">
    <source>
        <dbReference type="ARBA" id="ARBA00000085"/>
    </source>
</evidence>
<dbReference type="SUPFAM" id="SSF55874">
    <property type="entry name" value="ATPase domain of HSP90 chaperone/DNA topoisomerase II/histidine kinase"/>
    <property type="match status" value="1"/>
</dbReference>
<keyword evidence="7" id="KW-1133">Transmembrane helix</keyword>
<evidence type="ECO:0000313" key="10">
    <source>
        <dbReference type="EMBL" id="SHI96984.1"/>
    </source>
</evidence>
<dbReference type="Proteomes" id="UP000184543">
    <property type="component" value="Unassembled WGS sequence"/>
</dbReference>
<organism evidence="10 11">
    <name type="scientific">Pseudozobellia thermophila</name>
    <dbReference type="NCBI Taxonomy" id="192903"/>
    <lineage>
        <taxon>Bacteria</taxon>
        <taxon>Pseudomonadati</taxon>
        <taxon>Bacteroidota</taxon>
        <taxon>Flavobacteriia</taxon>
        <taxon>Flavobacteriales</taxon>
        <taxon>Flavobacteriaceae</taxon>
        <taxon>Pseudozobellia</taxon>
    </lineage>
</organism>
<feature type="domain" description="Histidine kinase" evidence="8">
    <location>
        <begin position="406"/>
        <end position="626"/>
    </location>
</feature>
<feature type="coiled-coil region" evidence="6">
    <location>
        <begin position="372"/>
        <end position="399"/>
    </location>
</feature>
<dbReference type="InterPro" id="IPR019734">
    <property type="entry name" value="TPR_rpt"/>
</dbReference>
<dbReference type="SUPFAM" id="SSF47384">
    <property type="entry name" value="Homodimeric domain of signal transducing histidine kinase"/>
    <property type="match status" value="1"/>
</dbReference>
<dbReference type="FunFam" id="3.30.565.10:FF:000010">
    <property type="entry name" value="Sensor histidine kinase RcsC"/>
    <property type="match status" value="1"/>
</dbReference>
<evidence type="ECO:0000256" key="7">
    <source>
        <dbReference type="SAM" id="Phobius"/>
    </source>
</evidence>
<keyword evidence="3 5" id="KW-0597">Phosphoprotein</keyword>
<feature type="transmembrane region" description="Helical" evidence="7">
    <location>
        <begin position="350"/>
        <end position="369"/>
    </location>
</feature>
<dbReference type="InterPro" id="IPR003661">
    <property type="entry name" value="HisK_dim/P_dom"/>
</dbReference>
<dbReference type="PROSITE" id="PS50110">
    <property type="entry name" value="RESPONSE_REGULATORY"/>
    <property type="match status" value="1"/>
</dbReference>
<dbReference type="SUPFAM" id="SSF48452">
    <property type="entry name" value="TPR-like"/>
    <property type="match status" value="1"/>
</dbReference>
<feature type="coiled-coil region" evidence="6">
    <location>
        <begin position="306"/>
        <end position="340"/>
    </location>
</feature>
<dbReference type="PROSITE" id="PS50109">
    <property type="entry name" value="HIS_KIN"/>
    <property type="match status" value="1"/>
</dbReference>
<evidence type="ECO:0000256" key="5">
    <source>
        <dbReference type="PROSITE-ProRule" id="PRU00169"/>
    </source>
</evidence>
<evidence type="ECO:0000256" key="3">
    <source>
        <dbReference type="ARBA" id="ARBA00022553"/>
    </source>
</evidence>
<dbReference type="InterPro" id="IPR036097">
    <property type="entry name" value="HisK_dim/P_sf"/>
</dbReference>
<feature type="domain" description="Response regulatory" evidence="9">
    <location>
        <begin position="653"/>
        <end position="767"/>
    </location>
</feature>
<dbReference type="Gene3D" id="1.25.40.10">
    <property type="entry name" value="Tetratricopeptide repeat domain"/>
    <property type="match status" value="1"/>
</dbReference>
<keyword evidence="11" id="KW-1185">Reference proteome</keyword>
<dbReference type="SMART" id="SM00448">
    <property type="entry name" value="REC"/>
    <property type="match status" value="1"/>
</dbReference>
<dbReference type="EMBL" id="FQYU01000002">
    <property type="protein sequence ID" value="SHI96984.1"/>
    <property type="molecule type" value="Genomic_DNA"/>
</dbReference>
<dbReference type="CDD" id="cd17546">
    <property type="entry name" value="REC_hyHK_CKI1_RcsC-like"/>
    <property type="match status" value="1"/>
</dbReference>
<evidence type="ECO:0000259" key="9">
    <source>
        <dbReference type="PROSITE" id="PS50110"/>
    </source>
</evidence>
<keyword evidence="6" id="KW-0175">Coiled coil</keyword>
<dbReference type="SUPFAM" id="SSF52172">
    <property type="entry name" value="CheY-like"/>
    <property type="match status" value="1"/>
</dbReference>
<dbReference type="Pfam" id="PF00072">
    <property type="entry name" value="Response_reg"/>
    <property type="match status" value="1"/>
</dbReference>
<dbReference type="InterPro" id="IPR004358">
    <property type="entry name" value="Sig_transdc_His_kin-like_C"/>
</dbReference>
<comment type="catalytic activity">
    <reaction evidence="1">
        <text>ATP + protein L-histidine = ADP + protein N-phospho-L-histidine.</text>
        <dbReference type="EC" id="2.7.13.3"/>
    </reaction>
</comment>
<dbReference type="PANTHER" id="PTHR45339">
    <property type="entry name" value="HYBRID SIGNAL TRANSDUCTION HISTIDINE KINASE J"/>
    <property type="match status" value="1"/>
</dbReference>
<keyword evidence="10" id="KW-0418">Kinase</keyword>
<dbReference type="InterPro" id="IPR003594">
    <property type="entry name" value="HATPase_dom"/>
</dbReference>
<evidence type="ECO:0000256" key="4">
    <source>
        <dbReference type="ARBA" id="ARBA00023012"/>
    </source>
</evidence>
<dbReference type="InterPro" id="IPR001789">
    <property type="entry name" value="Sig_transdc_resp-reg_receiver"/>
</dbReference>
<dbReference type="STRING" id="192903.SAMN04488513_102429"/>
<keyword evidence="7" id="KW-0472">Membrane</keyword>
<dbReference type="AlphaFoldDB" id="A0A1M6FGW8"/>
<dbReference type="SMART" id="SM00388">
    <property type="entry name" value="HisKA"/>
    <property type="match status" value="1"/>
</dbReference>
<dbReference type="Pfam" id="PF00512">
    <property type="entry name" value="HisKA"/>
    <property type="match status" value="1"/>
</dbReference>
<name>A0A1M6FGW8_9FLAO</name>
<keyword evidence="10" id="KW-0808">Transferase</keyword>
<evidence type="ECO:0000313" key="11">
    <source>
        <dbReference type="Proteomes" id="UP000184543"/>
    </source>
</evidence>
<dbReference type="EC" id="2.7.13.3" evidence="2"/>
<reference evidence="11" key="1">
    <citation type="submission" date="2016-11" db="EMBL/GenBank/DDBJ databases">
        <authorList>
            <person name="Varghese N."/>
            <person name="Submissions S."/>
        </authorList>
    </citation>
    <scope>NUCLEOTIDE SEQUENCE [LARGE SCALE GENOMIC DNA]</scope>
    <source>
        <strain evidence="11">DSM 19858</strain>
    </source>
</reference>
<dbReference type="PRINTS" id="PR00344">
    <property type="entry name" value="BCTRLSENSOR"/>
</dbReference>
<dbReference type="Gene3D" id="1.10.287.130">
    <property type="match status" value="1"/>
</dbReference>
<dbReference type="InterPro" id="IPR011990">
    <property type="entry name" value="TPR-like_helical_dom_sf"/>
</dbReference>
<dbReference type="InterPro" id="IPR005467">
    <property type="entry name" value="His_kinase_dom"/>
</dbReference>
<proteinExistence type="predicted"/>
<evidence type="ECO:0000259" key="8">
    <source>
        <dbReference type="PROSITE" id="PS50109"/>
    </source>
</evidence>
<dbReference type="PANTHER" id="PTHR45339:SF1">
    <property type="entry name" value="HYBRID SIGNAL TRANSDUCTION HISTIDINE KINASE J"/>
    <property type="match status" value="1"/>
</dbReference>
<keyword evidence="7" id="KW-0812">Transmembrane</keyword>
<protein>
    <recommendedName>
        <fullName evidence="2">histidine kinase</fullName>
        <ecNumber evidence="2">2.7.13.3</ecNumber>
    </recommendedName>
</protein>
<dbReference type="InterPro" id="IPR011006">
    <property type="entry name" value="CheY-like_superfamily"/>
</dbReference>
<evidence type="ECO:0000256" key="6">
    <source>
        <dbReference type="SAM" id="Coils"/>
    </source>
</evidence>
<gene>
    <name evidence="10" type="ORF">SAMN04488513_102429</name>
</gene>
<dbReference type="CDD" id="cd16922">
    <property type="entry name" value="HATPase_EvgS-ArcB-TorS-like"/>
    <property type="match status" value="1"/>
</dbReference>
<dbReference type="Gene3D" id="3.40.50.2300">
    <property type="match status" value="1"/>
</dbReference>
<dbReference type="CDD" id="cd00082">
    <property type="entry name" value="HisKA"/>
    <property type="match status" value="1"/>
</dbReference>
<dbReference type="SMART" id="SM00387">
    <property type="entry name" value="HATPase_c"/>
    <property type="match status" value="1"/>
</dbReference>
<dbReference type="GO" id="GO:0000155">
    <property type="term" value="F:phosphorelay sensor kinase activity"/>
    <property type="evidence" value="ECO:0007669"/>
    <property type="project" value="InterPro"/>
</dbReference>
<keyword evidence="4" id="KW-0902">Two-component regulatory system</keyword>
<dbReference type="InterPro" id="IPR036890">
    <property type="entry name" value="HATPase_C_sf"/>
</dbReference>
<accession>A0A1M6FGW8</accession>
<sequence>MPAIDLSAFFGAFLFHFPILVVQRAFPVNPIPPYILMKKFKQSTLVGFLLCTTFAFAQSDSLWQRDTLESFLNKSNAAYDLYRYKDAIEYASALVEKGQEYNQKDYEFLGYDLLGAIYAETKDSVQGRKYAEKALELARKSGQDSLIAWGALNLGILYSDNKNTLDIAVRYFEESIAVNQKLKDFDEVYLTYINLIWTYLDNDQPNKAYKYLQKASALPAEKIDSLNKVYLNLLYGRYHLYQKNYETAALQLENAALYADRENHIDIAMEAYEYLSQLYKETANFEEAYNKLDKYHDYREKAYTLKKLEETEKARAKFELEQAQKDLEAALKEQQYSEELISKSRSLTTLLFTVVTILLLSLLGVYIFFRTRKKYIDNLQIKNKELDTAREKAEKLSKIKTKFLSTVSHELRTPLYGVIGIATLLKEDKNLKAYAEDLDSLKFSADYLLSLINDVLLLSKMDANAISLSKVPYKLDILLKNIVHSFESTLKKNGNRLHLNIDDNIPNNLIGDPVRLSQVLINLVGNAIKFTEKGNIWLELQLLSNDGNTYETRFTIKDDGPGIPQELQSTIFHEFTQVENNNHSYQGTGLGLTIVKKILKLYGSKIYLDSRPNEGAEFSFTLNLKALDEGPSPDKEADQTLVPQNFEPSEQKEVLIVDDNKINQKVTQKTLQKHNIASRLADDGAQAIDLCKKHDFDLILMDINMPKMNGMEASKHIRKFNKEVPIIALTAVELEENRIEILNSGIDAIVHKPYNLTKFLETVTSYLSKKECEESVKVDQNHQQDQGG</sequence>
<dbReference type="Gene3D" id="3.30.565.10">
    <property type="entry name" value="Histidine kinase-like ATPase, C-terminal domain"/>
    <property type="match status" value="1"/>
</dbReference>
<dbReference type="Pfam" id="PF02518">
    <property type="entry name" value="HATPase_c"/>
    <property type="match status" value="1"/>
</dbReference>
<evidence type="ECO:0000256" key="2">
    <source>
        <dbReference type="ARBA" id="ARBA00012438"/>
    </source>
</evidence>
<dbReference type="SMART" id="SM00028">
    <property type="entry name" value="TPR"/>
    <property type="match status" value="4"/>
</dbReference>